<dbReference type="Pfam" id="PF09299">
    <property type="entry name" value="Mu-transpos_C"/>
    <property type="match status" value="1"/>
</dbReference>
<dbReference type="Gene3D" id="3.30.420.10">
    <property type="entry name" value="Ribonuclease H-like superfamily/Ribonuclease H"/>
    <property type="match status" value="1"/>
</dbReference>
<dbReference type="InterPro" id="IPR001584">
    <property type="entry name" value="Integrase_cat-core"/>
</dbReference>
<feature type="compositionally biased region" description="Basic and acidic residues" evidence="1">
    <location>
        <begin position="426"/>
        <end position="437"/>
    </location>
</feature>
<dbReference type="PROSITE" id="PS50994">
    <property type="entry name" value="INTEGRASE"/>
    <property type="match status" value="1"/>
</dbReference>
<feature type="non-terminal residue" evidence="3">
    <location>
        <position position="1"/>
    </location>
</feature>
<dbReference type="InterPro" id="IPR036397">
    <property type="entry name" value="RNaseH_sf"/>
</dbReference>
<evidence type="ECO:0000313" key="4">
    <source>
        <dbReference type="Proteomes" id="UP001217741"/>
    </source>
</evidence>
<sequence length="497" mass="56494">VKSDGTKGDVVRGSHPTKRQFEYQGKKHFDTLYVFKGRRGNINWNKDHRPLVGLASQGLSGPCHRYEIDSTPADVYLVHRINRNWLIGRPIVYVVVDSYSRMIVGIHVGLEGPSWNGARHALYNAYTPKVDFCKRYGIEIDPEDWPCFHLPVELTADRAELLSQAGETMSNTLGTVINIPPPYRPDWKAIVESRFRLLNNNLDIRFLPGGVDARRMERGDRDYELDAILDLDDFTQMMIAAVLHHNRHLRVPHVLTKQMLKEDLEPTPLSIWNWGMRQNMVHSKIVTPAELKIALLPSQECRVTRGGIQFNGILYTCDLAERENWAARSHNLETRYVRVWYDPNSIENCWIKIGSEFLSLTIVPYMREKYAGYRLEEVQDVISLQTQQSPDARYEELNSTAKLKGLQNELVKSAKAKKKAAGTPKSKADVKRDKKAKRDTEIAAIQHAETVELGHLRLVQSTKDQAVINSSHVGEPPSARSAAFLKLVIAEAQESGE</sequence>
<reference evidence="3" key="1">
    <citation type="submission" date="2023-03" db="EMBL/GenBank/DDBJ databases">
        <title>Draft assemblies of triclosan tolerant bacteria isolated from returned activated sludge.</title>
        <authorList>
            <person name="Van Hamelsveld S."/>
        </authorList>
    </citation>
    <scope>NUCLEOTIDE SEQUENCE</scope>
    <source>
        <strain evidence="3">GW210012_S60</strain>
    </source>
</reference>
<proteinExistence type="predicted"/>
<dbReference type="GO" id="GO:0015074">
    <property type="term" value="P:DNA integration"/>
    <property type="evidence" value="ECO:0007669"/>
    <property type="project" value="InterPro"/>
</dbReference>
<dbReference type="EMBL" id="JARJLO010000300">
    <property type="protein sequence ID" value="MDF3872650.1"/>
    <property type="molecule type" value="Genomic_DNA"/>
</dbReference>
<feature type="domain" description="Integrase catalytic" evidence="2">
    <location>
        <begin position="58"/>
        <end position="260"/>
    </location>
</feature>
<feature type="region of interest" description="Disordered" evidence="1">
    <location>
        <begin position="414"/>
        <end position="437"/>
    </location>
</feature>
<evidence type="ECO:0000256" key="1">
    <source>
        <dbReference type="SAM" id="MobiDB-lite"/>
    </source>
</evidence>
<dbReference type="InterPro" id="IPR015378">
    <property type="entry name" value="Transposase-like_Mu_C"/>
</dbReference>
<evidence type="ECO:0000259" key="2">
    <source>
        <dbReference type="PROSITE" id="PS50994"/>
    </source>
</evidence>
<evidence type="ECO:0000313" key="3">
    <source>
        <dbReference type="EMBL" id="MDF3872650.1"/>
    </source>
</evidence>
<dbReference type="SUPFAM" id="SSF53098">
    <property type="entry name" value="Ribonuclease H-like"/>
    <property type="match status" value="1"/>
</dbReference>
<dbReference type="RefSeq" id="WP_276236775.1">
    <property type="nucleotide sequence ID" value="NZ_JARJLN010000311.1"/>
</dbReference>
<name>A0AAW6PVH5_PSEPU</name>
<dbReference type="GO" id="GO:0003676">
    <property type="term" value="F:nucleic acid binding"/>
    <property type="evidence" value="ECO:0007669"/>
    <property type="project" value="InterPro"/>
</dbReference>
<organism evidence="3 4">
    <name type="scientific">Pseudomonas putida</name>
    <name type="common">Arthrobacter siderocapsulatus</name>
    <dbReference type="NCBI Taxonomy" id="303"/>
    <lineage>
        <taxon>Bacteria</taxon>
        <taxon>Pseudomonadati</taxon>
        <taxon>Pseudomonadota</taxon>
        <taxon>Gammaproteobacteria</taxon>
        <taxon>Pseudomonadales</taxon>
        <taxon>Pseudomonadaceae</taxon>
        <taxon>Pseudomonas</taxon>
    </lineage>
</organism>
<accession>A0AAW6PVH5</accession>
<dbReference type="AlphaFoldDB" id="A0AAW6PVH5"/>
<protein>
    <submittedName>
        <fullName evidence="3">Mu transposase C-terminal domain-containing protein</fullName>
    </submittedName>
</protein>
<dbReference type="Proteomes" id="UP001217741">
    <property type="component" value="Unassembled WGS sequence"/>
</dbReference>
<dbReference type="InterPro" id="IPR012337">
    <property type="entry name" value="RNaseH-like_sf"/>
</dbReference>
<comment type="caution">
    <text evidence="3">The sequence shown here is derived from an EMBL/GenBank/DDBJ whole genome shotgun (WGS) entry which is preliminary data.</text>
</comment>
<gene>
    <name evidence="3" type="ORF">P3W50_19560</name>
</gene>